<gene>
    <name evidence="1" type="ORF">NPIL_107501</name>
</gene>
<dbReference type="Proteomes" id="UP000887013">
    <property type="component" value="Unassembled WGS sequence"/>
</dbReference>
<protein>
    <submittedName>
        <fullName evidence="1">Uncharacterized protein</fullName>
    </submittedName>
</protein>
<name>A0A8X6U6F6_NEPPI</name>
<accession>A0A8X6U6F6</accession>
<proteinExistence type="predicted"/>
<dbReference type="EMBL" id="BMAW01073070">
    <property type="protein sequence ID" value="GFT86144.1"/>
    <property type="molecule type" value="Genomic_DNA"/>
</dbReference>
<reference evidence="1" key="1">
    <citation type="submission" date="2020-08" db="EMBL/GenBank/DDBJ databases">
        <title>Multicomponent nature underlies the extraordinary mechanical properties of spider dragline silk.</title>
        <authorList>
            <person name="Kono N."/>
            <person name="Nakamura H."/>
            <person name="Mori M."/>
            <person name="Yoshida Y."/>
            <person name="Ohtoshi R."/>
            <person name="Malay A.D."/>
            <person name="Moran D.A.P."/>
            <person name="Tomita M."/>
            <person name="Numata K."/>
            <person name="Arakawa K."/>
        </authorList>
    </citation>
    <scope>NUCLEOTIDE SEQUENCE</scope>
</reference>
<comment type="caution">
    <text evidence="1">The sequence shown here is derived from an EMBL/GenBank/DDBJ whole genome shotgun (WGS) entry which is preliminary data.</text>
</comment>
<organism evidence="1 2">
    <name type="scientific">Nephila pilipes</name>
    <name type="common">Giant wood spider</name>
    <name type="synonym">Nephila maculata</name>
    <dbReference type="NCBI Taxonomy" id="299642"/>
    <lineage>
        <taxon>Eukaryota</taxon>
        <taxon>Metazoa</taxon>
        <taxon>Ecdysozoa</taxon>
        <taxon>Arthropoda</taxon>
        <taxon>Chelicerata</taxon>
        <taxon>Arachnida</taxon>
        <taxon>Araneae</taxon>
        <taxon>Araneomorphae</taxon>
        <taxon>Entelegynae</taxon>
        <taxon>Araneoidea</taxon>
        <taxon>Nephilidae</taxon>
        <taxon>Nephila</taxon>
    </lineage>
</organism>
<keyword evidence="2" id="KW-1185">Reference proteome</keyword>
<sequence length="69" mass="8095">MSIPGSNSACVTLKDEAFNYDVRTNEVNVEEFSPTKSLFHERQRQFKKLNSTRKQFYITYEKAKICIDV</sequence>
<evidence type="ECO:0000313" key="1">
    <source>
        <dbReference type="EMBL" id="GFT86144.1"/>
    </source>
</evidence>
<dbReference type="AlphaFoldDB" id="A0A8X6U6F6"/>
<evidence type="ECO:0000313" key="2">
    <source>
        <dbReference type="Proteomes" id="UP000887013"/>
    </source>
</evidence>